<reference evidence="1 2" key="1">
    <citation type="submission" date="2024-06" db="EMBL/GenBank/DDBJ databases">
        <title>Genomic Encyclopedia of Type Strains, Phase IV (KMG-IV): sequencing the most valuable type-strain genomes for metagenomic binning, comparative biology and taxonomic classification.</title>
        <authorList>
            <person name="Goeker M."/>
        </authorList>
    </citation>
    <scope>NUCLEOTIDE SEQUENCE [LARGE SCALE GENOMIC DNA]</scope>
    <source>
        <strain evidence="1 2">DSM 105042</strain>
    </source>
</reference>
<name>A0ABV2HC90_9HYPH</name>
<proteinExistence type="predicted"/>
<organism evidence="1 2">
    <name type="scientific">Pseudorhizobium tarimense</name>
    <dbReference type="NCBI Taxonomy" id="1079109"/>
    <lineage>
        <taxon>Bacteria</taxon>
        <taxon>Pseudomonadati</taxon>
        <taxon>Pseudomonadota</taxon>
        <taxon>Alphaproteobacteria</taxon>
        <taxon>Hyphomicrobiales</taxon>
        <taxon>Rhizobiaceae</taxon>
        <taxon>Rhizobium/Agrobacterium group</taxon>
        <taxon>Pseudorhizobium</taxon>
    </lineage>
</organism>
<gene>
    <name evidence="1" type="ORF">ABID21_004298</name>
</gene>
<dbReference type="RefSeq" id="WP_247245854.1">
    <property type="nucleotide sequence ID" value="NZ_JALJRA010000021.1"/>
</dbReference>
<accession>A0ABV2HC90</accession>
<keyword evidence="2" id="KW-1185">Reference proteome</keyword>
<comment type="caution">
    <text evidence="1">The sequence shown here is derived from an EMBL/GenBank/DDBJ whole genome shotgun (WGS) entry which is preliminary data.</text>
</comment>
<dbReference type="EMBL" id="JBEPLJ010000020">
    <property type="protein sequence ID" value="MET3588165.1"/>
    <property type="molecule type" value="Genomic_DNA"/>
</dbReference>
<sequence>MNPTDMQRLNQSARAAFAFARRFLANEEGVAGIEMAMITPVLLTLLCGGSEIAYYCRSHFQASQMASTVADAVSRYESLTSSDITSIFSVSSEVMGTSDFATNGYVILSSVSRTDGAEPLVSWQCKSGALVSESRIGKLNKAATLPGGLTLDTSDNVIIAEVFYRHTPIFTSFVPLENQLFKTATFRPRLGSLTTAPGC</sequence>
<evidence type="ECO:0000313" key="1">
    <source>
        <dbReference type="EMBL" id="MET3588165.1"/>
    </source>
</evidence>
<evidence type="ECO:0000313" key="2">
    <source>
        <dbReference type="Proteomes" id="UP001549031"/>
    </source>
</evidence>
<dbReference type="Proteomes" id="UP001549031">
    <property type="component" value="Unassembled WGS sequence"/>
</dbReference>
<protein>
    <submittedName>
        <fullName evidence="1">Flp pilus assembly pilin Flp</fullName>
    </submittedName>
</protein>